<feature type="domain" description="Type II secretion system protein GspF" evidence="8">
    <location>
        <begin position="24"/>
        <end position="136"/>
    </location>
</feature>
<evidence type="ECO:0000256" key="4">
    <source>
        <dbReference type="ARBA" id="ARBA00022692"/>
    </source>
</evidence>
<dbReference type="GO" id="GO:0005886">
    <property type="term" value="C:plasma membrane"/>
    <property type="evidence" value="ECO:0007669"/>
    <property type="project" value="UniProtKB-SubCell"/>
</dbReference>
<dbReference type="Gene3D" id="1.20.81.30">
    <property type="entry name" value="Type II secretion system (T2SS), domain F"/>
    <property type="match status" value="2"/>
</dbReference>
<feature type="domain" description="Type II secretion system protein GspF" evidence="8">
    <location>
        <begin position="221"/>
        <end position="342"/>
    </location>
</feature>
<evidence type="ECO:0000256" key="6">
    <source>
        <dbReference type="ARBA" id="ARBA00023136"/>
    </source>
</evidence>
<dbReference type="PANTHER" id="PTHR30012">
    <property type="entry name" value="GENERAL SECRETION PATHWAY PROTEIN"/>
    <property type="match status" value="1"/>
</dbReference>
<evidence type="ECO:0000256" key="5">
    <source>
        <dbReference type="ARBA" id="ARBA00022989"/>
    </source>
</evidence>
<dbReference type="NCBIfam" id="NF041012">
    <property type="entry name" value="T4P_ComGB"/>
    <property type="match status" value="1"/>
</dbReference>
<organism evidence="9 10">
    <name type="scientific">Oceanobacillus arenosus</name>
    <dbReference type="NCBI Taxonomy" id="1229153"/>
    <lineage>
        <taxon>Bacteria</taxon>
        <taxon>Bacillati</taxon>
        <taxon>Bacillota</taxon>
        <taxon>Bacilli</taxon>
        <taxon>Bacillales</taxon>
        <taxon>Bacillaceae</taxon>
        <taxon>Oceanobacillus</taxon>
    </lineage>
</organism>
<keyword evidence="4 7" id="KW-0812">Transmembrane</keyword>
<dbReference type="EMBL" id="PIOC01000014">
    <property type="protein sequence ID" value="RDW19189.1"/>
    <property type="molecule type" value="Genomic_DNA"/>
</dbReference>
<dbReference type="InterPro" id="IPR003004">
    <property type="entry name" value="GspF/PilC"/>
</dbReference>
<dbReference type="RefSeq" id="WP_115772924.1">
    <property type="nucleotide sequence ID" value="NZ_PIOC01000014.1"/>
</dbReference>
<dbReference type="AlphaFoldDB" id="A0A3D8PVL9"/>
<protein>
    <submittedName>
        <fullName evidence="9">Chromosome partitioning protein ParA</fullName>
    </submittedName>
</protein>
<evidence type="ECO:0000256" key="1">
    <source>
        <dbReference type="ARBA" id="ARBA00004651"/>
    </source>
</evidence>
<proteinExistence type="inferred from homology"/>
<dbReference type="InterPro" id="IPR042094">
    <property type="entry name" value="T2SS_GspF_sf"/>
</dbReference>
<gene>
    <name evidence="9" type="ORF">CWR48_09065</name>
</gene>
<comment type="subcellular location">
    <subcellularLocation>
        <location evidence="1">Cell membrane</location>
        <topology evidence="1">Multi-pass membrane protein</topology>
    </subcellularLocation>
</comment>
<comment type="similarity">
    <text evidence="2">Belongs to the GSP F family.</text>
</comment>
<accession>A0A3D8PVL9</accession>
<dbReference type="PANTHER" id="PTHR30012:SF0">
    <property type="entry name" value="TYPE II SECRETION SYSTEM PROTEIN F-RELATED"/>
    <property type="match status" value="1"/>
</dbReference>
<evidence type="ECO:0000256" key="7">
    <source>
        <dbReference type="SAM" id="Phobius"/>
    </source>
</evidence>
<feature type="transmembrane region" description="Helical" evidence="7">
    <location>
        <begin position="322"/>
        <end position="344"/>
    </location>
</feature>
<sequence>MGSFLRKPFIKRKKKLPGEIQLRFLKRLQRLLENGYPLLEAMETLKWDKNLLPVATQIIESLKDGMTIDQAFERAMFHQSITSYLYFVQANGDLLGSIGKCIEMFEQRMNYTKKFQQMARYPIILFIIFSLLLYFIKQSVLPSFMEMFQTNSNASSMLVLSIFLIDLFMTGFIVIGLVIMIAIPSWHLIKHRISIEQQIKIYQSIPIYRGYMKTQTSYFFAVHFSSLLKTGMSFKEILQHMANQRKIPIITHYANLIKEELSRGLHITYLLTQFTLLEEQLVSIFQKNADVNALEKDLSVYGDLLMEEIEDRIMKSITFLQPVFFILLALFIVFIYVTLMWPMFELINTI</sequence>
<keyword evidence="10" id="KW-1185">Reference proteome</keyword>
<keyword evidence="3" id="KW-1003">Cell membrane</keyword>
<dbReference type="Pfam" id="PF00482">
    <property type="entry name" value="T2SSF"/>
    <property type="match status" value="2"/>
</dbReference>
<evidence type="ECO:0000256" key="2">
    <source>
        <dbReference type="ARBA" id="ARBA00005745"/>
    </source>
</evidence>
<feature type="transmembrane region" description="Helical" evidence="7">
    <location>
        <begin position="118"/>
        <end position="136"/>
    </location>
</feature>
<feature type="transmembrane region" description="Helical" evidence="7">
    <location>
        <begin position="156"/>
        <end position="183"/>
    </location>
</feature>
<evidence type="ECO:0000256" key="3">
    <source>
        <dbReference type="ARBA" id="ARBA00022475"/>
    </source>
</evidence>
<dbReference type="Proteomes" id="UP000257143">
    <property type="component" value="Unassembled WGS sequence"/>
</dbReference>
<dbReference type="InterPro" id="IPR018076">
    <property type="entry name" value="T2SS_GspF_dom"/>
</dbReference>
<evidence type="ECO:0000313" key="10">
    <source>
        <dbReference type="Proteomes" id="UP000257143"/>
    </source>
</evidence>
<name>A0A3D8PVL9_9BACI</name>
<comment type="caution">
    <text evidence="9">The sequence shown here is derived from an EMBL/GenBank/DDBJ whole genome shotgun (WGS) entry which is preliminary data.</text>
</comment>
<dbReference type="InterPro" id="IPR047692">
    <property type="entry name" value="T4P_ComGB"/>
</dbReference>
<keyword evidence="6 7" id="KW-0472">Membrane</keyword>
<keyword evidence="5 7" id="KW-1133">Transmembrane helix</keyword>
<evidence type="ECO:0000313" key="9">
    <source>
        <dbReference type="EMBL" id="RDW19189.1"/>
    </source>
</evidence>
<dbReference type="OrthoDB" id="2974223at2"/>
<reference evidence="10" key="1">
    <citation type="submission" date="2017-11" db="EMBL/GenBank/DDBJ databases">
        <authorList>
            <person name="Zhu W."/>
        </authorList>
    </citation>
    <scope>NUCLEOTIDE SEQUENCE [LARGE SCALE GENOMIC DNA]</scope>
    <source>
        <strain evidence="10">CAU 1183</strain>
    </source>
</reference>
<evidence type="ECO:0000259" key="8">
    <source>
        <dbReference type="Pfam" id="PF00482"/>
    </source>
</evidence>
<dbReference type="PRINTS" id="PR00812">
    <property type="entry name" value="BCTERIALGSPF"/>
</dbReference>